<accession>A0A0B4Q6A8</accession>
<feature type="domain" description="Herpesvirus UL87 C-terminal" evidence="3">
    <location>
        <begin position="273"/>
        <end position="800"/>
    </location>
</feature>
<organism evidence="4 5">
    <name type="scientific">Equid gammaherpesvirus 5</name>
    <dbReference type="NCBI Taxonomy" id="10371"/>
    <lineage>
        <taxon>Viruses</taxon>
        <taxon>Duplodnaviria</taxon>
        <taxon>Heunggongvirae</taxon>
        <taxon>Peploviricota</taxon>
        <taxon>Herviviricetes</taxon>
        <taxon>Herpesvirales</taxon>
        <taxon>Orthoherpesviridae</taxon>
        <taxon>Gammaherpesvirinae</taxon>
        <taxon>Percavirus</taxon>
        <taxon>Percavirus equidgamma5</taxon>
    </lineage>
</organism>
<evidence type="ECO:0000313" key="5">
    <source>
        <dbReference type="Proteomes" id="UP000124452"/>
    </source>
</evidence>
<evidence type="ECO:0000256" key="2">
    <source>
        <dbReference type="SAM" id="MobiDB-lite"/>
    </source>
</evidence>
<dbReference type="Pfam" id="PF03043">
    <property type="entry name" value="Herpes_UL87"/>
    <property type="match status" value="1"/>
</dbReference>
<dbReference type="GeneID" id="23104161"/>
<dbReference type="KEGG" id="vg:23104161"/>
<evidence type="ECO:0000313" key="4">
    <source>
        <dbReference type="EMBL" id="AIU39549.1"/>
    </source>
</evidence>
<reference evidence="4 5" key="1">
    <citation type="journal article" date="2015" name="Genome Announc.">
        <title>Genome sequences of equid herpesviruses 2 and 5.</title>
        <authorList>
            <person name="Wilkie G.S."/>
            <person name="Kerr K."/>
            <person name="Stewart J.P."/>
            <person name="Studdert M.J."/>
            <person name="Davison A.J."/>
        </authorList>
    </citation>
    <scope>NUCLEOTIDE SEQUENCE [LARGE SCALE GENOMIC DNA]</scope>
    <source>
        <strain evidence="4">2-141/67</strain>
    </source>
</reference>
<dbReference type="EMBL" id="KM924295">
    <property type="protein sequence ID" value="AIU39549.1"/>
    <property type="molecule type" value="Genomic_DNA"/>
</dbReference>
<protein>
    <submittedName>
        <fullName evidence="4">Protein UL87</fullName>
    </submittedName>
</protein>
<name>A0A0B4Q6A8_9GAMA</name>
<dbReference type="InterPro" id="IPR004285">
    <property type="entry name" value="Herpes_UL87_C"/>
</dbReference>
<keyword evidence="5" id="KW-1185">Reference proteome</keyword>
<dbReference type="Proteomes" id="UP000124452">
    <property type="component" value="Segment"/>
</dbReference>
<gene>
    <name evidence="4" type="primary">ORF24</name>
</gene>
<feature type="compositionally biased region" description="Basic and acidic residues" evidence="2">
    <location>
        <begin position="410"/>
        <end position="420"/>
    </location>
</feature>
<evidence type="ECO:0000256" key="1">
    <source>
        <dbReference type="ARBA" id="ARBA00007679"/>
    </source>
</evidence>
<feature type="region of interest" description="Disordered" evidence="2">
    <location>
        <begin position="407"/>
        <end position="433"/>
    </location>
</feature>
<evidence type="ECO:0000259" key="3">
    <source>
        <dbReference type="Pfam" id="PF03043"/>
    </source>
</evidence>
<feature type="compositionally biased region" description="Low complexity" evidence="2">
    <location>
        <begin position="423"/>
        <end position="433"/>
    </location>
</feature>
<proteinExistence type="inferred from homology"/>
<dbReference type="RefSeq" id="YP_009118414.1">
    <property type="nucleotide sequence ID" value="NC_026421.1"/>
</dbReference>
<dbReference type="OrthoDB" id="469at10239"/>
<sequence>MASSAAPAPYHPTETPAAAAAAGCDIPTTTAVARNIFQDAVLLPVYDVTPATRRVQSWSLDLREKLSLQIDIFSCLALNRSLGGVTANLDALDAALEAEPIFYTCRALRRLLLGSCWYPVKAAAVGGDEAAAAARINALPGEAYEGAGLIITSDGMFINKHISTHFYLHTVYSLETTDNACAEWRCPARAVFCHSLSLTPINPRLMFRIICRYLSINQFEECFGSFLDSVDVNDHATRATCTRNYFELLGHLRFPPSPPLHAPPASARSTYELYAHSVRAFVADWPDLEALAPLRARVTENLRAFPRALAALCAIPYGREISLGESVGGGATTTTHAAGFHENQALLSMALPEIKVGVYKKDPGARPGKVVAREGETERWYVYPPRASVYRVTACLAAMRGFSHVTTGGRWREQEREGRRAAHGGAQTTTAATAPAAAAGVKAPCLTYTLVSLMNRGKYAPRETRYTMSLPRPVREAALFDAGAKRRPLADSFAPVSSLSVHGFGVNVFNTNMVINTKIACDAAGPRYRAIMDIPRLTNNFVIRKYSVKEPSFTVSVFYSDATGTGGGTAININISGDFLSFLFAMGNLKCFTPVLTVFPISIANWNSTLDLQGLENQQLVRRGRSDVFWTTNFPSAVSSKRGFNVSWFKAATATISKVHGQRLVTQVYNETAPILTNPRARLNMVKNAIFSTVETRNAAQVQTIHKRFLECLYECASFAKLDVGAILRLCRRGYFDFSKRIVSHTKNKHECAVLGYKKCNLIPKILCEKKKARLDELGRNANFMTFLSSVALRNPKLKNRMQRHLSRTLGLSWKMYLQNKM</sequence>
<comment type="similarity">
    <text evidence="1">Belongs to the herpesviridae UL87 family.</text>
</comment>